<sequence length="95" mass="9294">MTANDGVAPSQEKGCALMKKIVAGVSVFGMALSLAACGTNTTANDSAVNAAVENETLFNDELPADANLSALGNGDDAALPLNAAAGNDTAVANAL</sequence>
<protein>
    <submittedName>
        <fullName evidence="1">Uncharacterized protein</fullName>
    </submittedName>
</protein>
<dbReference type="Proteomes" id="UP000249229">
    <property type="component" value="Unassembled WGS sequence"/>
</dbReference>
<evidence type="ECO:0000313" key="1">
    <source>
        <dbReference type="EMBL" id="PZQ61613.1"/>
    </source>
</evidence>
<reference evidence="1 2" key="1">
    <citation type="submission" date="2017-08" db="EMBL/GenBank/DDBJ databases">
        <title>Infants hospitalized years apart are colonized by the same room-sourced microbial strains.</title>
        <authorList>
            <person name="Brooks B."/>
            <person name="Olm M.R."/>
            <person name="Firek B.A."/>
            <person name="Baker R."/>
            <person name="Thomas B.C."/>
            <person name="Morowitz M.J."/>
            <person name="Banfield J.F."/>
        </authorList>
    </citation>
    <scope>NUCLEOTIDE SEQUENCE [LARGE SCALE GENOMIC DNA]</scope>
    <source>
        <strain evidence="1">S2_005_001_R1_22</strain>
    </source>
</reference>
<dbReference type="AlphaFoldDB" id="A0A2W5R2S4"/>
<organism evidence="1 2">
    <name type="scientific">Sphingomonas taxi</name>
    <dbReference type="NCBI Taxonomy" id="1549858"/>
    <lineage>
        <taxon>Bacteria</taxon>
        <taxon>Pseudomonadati</taxon>
        <taxon>Pseudomonadota</taxon>
        <taxon>Alphaproteobacteria</taxon>
        <taxon>Sphingomonadales</taxon>
        <taxon>Sphingomonadaceae</taxon>
        <taxon>Sphingomonas</taxon>
    </lineage>
</organism>
<comment type="caution">
    <text evidence="1">The sequence shown here is derived from an EMBL/GenBank/DDBJ whole genome shotgun (WGS) entry which is preliminary data.</text>
</comment>
<gene>
    <name evidence="1" type="ORF">DI544_02895</name>
</gene>
<dbReference type="EMBL" id="QFQI01000002">
    <property type="protein sequence ID" value="PZQ61613.1"/>
    <property type="molecule type" value="Genomic_DNA"/>
</dbReference>
<proteinExistence type="predicted"/>
<evidence type="ECO:0000313" key="2">
    <source>
        <dbReference type="Proteomes" id="UP000249229"/>
    </source>
</evidence>
<accession>A0A2W5R2S4</accession>
<name>A0A2W5R2S4_9SPHN</name>